<dbReference type="GO" id="GO:0042262">
    <property type="term" value="P:DNA protection"/>
    <property type="evidence" value="ECO:0007669"/>
    <property type="project" value="TreeGrafter"/>
</dbReference>
<dbReference type="SUPFAM" id="SSF101386">
    <property type="entry name" value="all-alpha NTP pyrophosphatases"/>
    <property type="match status" value="1"/>
</dbReference>
<dbReference type="CDD" id="cd11537">
    <property type="entry name" value="NTP-PPase_RS21-C6_like"/>
    <property type="match status" value="1"/>
</dbReference>
<dbReference type="Proteomes" id="UP000252995">
    <property type="component" value="Unassembled WGS sequence"/>
</dbReference>
<evidence type="ECO:0000313" key="1">
    <source>
        <dbReference type="EMBL" id="RBP25589.1"/>
    </source>
</evidence>
<dbReference type="GO" id="GO:0047840">
    <property type="term" value="F:dCTP diphosphatase activity"/>
    <property type="evidence" value="ECO:0007669"/>
    <property type="project" value="TreeGrafter"/>
</dbReference>
<protein>
    <submittedName>
        <fullName evidence="1">NTP pyrophosphatase (Non-canonical NTP hydrolase)</fullName>
    </submittedName>
</protein>
<dbReference type="InterPro" id="IPR052555">
    <property type="entry name" value="dCTP_Pyrophosphatase"/>
</dbReference>
<accession>A0A366GFB4</accession>
<organism evidence="1 2">
    <name type="scientific">Marinobacter pelagius</name>
    <dbReference type="NCBI Taxonomy" id="379482"/>
    <lineage>
        <taxon>Bacteria</taxon>
        <taxon>Pseudomonadati</taxon>
        <taxon>Pseudomonadota</taxon>
        <taxon>Gammaproteobacteria</taxon>
        <taxon>Pseudomonadales</taxon>
        <taxon>Marinobacteraceae</taxon>
        <taxon>Marinobacter</taxon>
    </lineage>
</organism>
<gene>
    <name evidence="1" type="ORF">DET50_1223</name>
</gene>
<dbReference type="GO" id="GO:0005829">
    <property type="term" value="C:cytosol"/>
    <property type="evidence" value="ECO:0007669"/>
    <property type="project" value="TreeGrafter"/>
</dbReference>
<dbReference type="Gene3D" id="1.10.287.1080">
    <property type="entry name" value="MazG-like"/>
    <property type="match status" value="1"/>
</dbReference>
<proteinExistence type="predicted"/>
<dbReference type="AlphaFoldDB" id="A0A366GFB4"/>
<dbReference type="OrthoDB" id="9791898at2"/>
<name>A0A366GFB4_9GAMM</name>
<dbReference type="PANTHER" id="PTHR46523">
    <property type="entry name" value="DCTP PYROPHOSPHATASE 1"/>
    <property type="match status" value="1"/>
</dbReference>
<evidence type="ECO:0000313" key="2">
    <source>
        <dbReference type="Proteomes" id="UP000252995"/>
    </source>
</evidence>
<dbReference type="InterPro" id="IPR025984">
    <property type="entry name" value="DCTPP"/>
</dbReference>
<dbReference type="Pfam" id="PF12643">
    <property type="entry name" value="MazG-like"/>
    <property type="match status" value="1"/>
</dbReference>
<dbReference type="PANTHER" id="PTHR46523:SF1">
    <property type="entry name" value="DCTP PYROPHOSPHATASE 1"/>
    <property type="match status" value="1"/>
</dbReference>
<reference evidence="1 2" key="1">
    <citation type="submission" date="2018-06" db="EMBL/GenBank/DDBJ databases">
        <title>Freshwater and sediment microbial communities from various areas in North America, analyzing microbe dynamics in response to fracking.</title>
        <authorList>
            <person name="Lamendella R."/>
        </authorList>
    </citation>
    <scope>NUCLEOTIDE SEQUENCE [LARGE SCALE GENOMIC DNA]</scope>
    <source>
        <strain evidence="1 2">114J</strain>
    </source>
</reference>
<comment type="caution">
    <text evidence="1">The sequence shown here is derived from an EMBL/GenBank/DDBJ whole genome shotgun (WGS) entry which is preliminary data.</text>
</comment>
<dbReference type="GO" id="GO:0006253">
    <property type="term" value="P:dCTP catabolic process"/>
    <property type="evidence" value="ECO:0007669"/>
    <property type="project" value="TreeGrafter"/>
</dbReference>
<sequence>MDSLEDLRNELKQFAQDRDWRQFHSPKNLAMALCGEIGELAEQFQWLREDDSRNLSEKKLAAVKGEIADIQLYLILLADSLGIDIVQVSNEKIALNAEKYPVEKSKGRSDKYNEL</sequence>
<dbReference type="RefSeq" id="WP_113863731.1">
    <property type="nucleotide sequence ID" value="NZ_QNRO01000022.1"/>
</dbReference>
<dbReference type="PIRSF" id="PIRSF029826">
    <property type="entry name" value="UCP029826_pph"/>
    <property type="match status" value="1"/>
</dbReference>
<dbReference type="EMBL" id="QNRO01000022">
    <property type="protein sequence ID" value="RBP25589.1"/>
    <property type="molecule type" value="Genomic_DNA"/>
</dbReference>
<keyword evidence="1" id="KW-0378">Hydrolase</keyword>